<evidence type="ECO:0000256" key="2">
    <source>
        <dbReference type="SAM" id="Phobius"/>
    </source>
</evidence>
<keyword evidence="2" id="KW-1133">Transmembrane helix</keyword>
<feature type="transmembrane region" description="Helical" evidence="2">
    <location>
        <begin position="249"/>
        <end position="268"/>
    </location>
</feature>
<accession>A0A916TFG3</accession>
<feature type="region of interest" description="Disordered" evidence="1">
    <location>
        <begin position="1"/>
        <end position="30"/>
    </location>
</feature>
<proteinExistence type="predicted"/>
<gene>
    <name evidence="4" type="ORF">GCM10011489_33480</name>
</gene>
<protein>
    <recommendedName>
        <fullName evidence="3">DUF4328 domain-containing protein</fullName>
    </recommendedName>
</protein>
<feature type="transmembrane region" description="Helical" evidence="2">
    <location>
        <begin position="161"/>
        <end position="184"/>
    </location>
</feature>
<evidence type="ECO:0000313" key="5">
    <source>
        <dbReference type="Proteomes" id="UP000621454"/>
    </source>
</evidence>
<feature type="transmembrane region" description="Helical" evidence="2">
    <location>
        <begin position="117"/>
        <end position="141"/>
    </location>
</feature>
<dbReference type="InterPro" id="IPR025565">
    <property type="entry name" value="DUF4328"/>
</dbReference>
<organism evidence="4 5">
    <name type="scientific">Gordonia jinhuaensis</name>
    <dbReference type="NCBI Taxonomy" id="1517702"/>
    <lineage>
        <taxon>Bacteria</taxon>
        <taxon>Bacillati</taxon>
        <taxon>Actinomycetota</taxon>
        <taxon>Actinomycetes</taxon>
        <taxon>Mycobacteriales</taxon>
        <taxon>Gordoniaceae</taxon>
        <taxon>Gordonia</taxon>
    </lineage>
</organism>
<keyword evidence="2" id="KW-0812">Transmembrane</keyword>
<reference evidence="4" key="1">
    <citation type="journal article" date="2014" name="Int. J. Syst. Evol. Microbiol.">
        <title>Complete genome sequence of Corynebacterium casei LMG S-19264T (=DSM 44701T), isolated from a smear-ripened cheese.</title>
        <authorList>
            <consortium name="US DOE Joint Genome Institute (JGI-PGF)"/>
            <person name="Walter F."/>
            <person name="Albersmeier A."/>
            <person name="Kalinowski J."/>
            <person name="Ruckert C."/>
        </authorList>
    </citation>
    <scope>NUCLEOTIDE SEQUENCE</scope>
    <source>
        <strain evidence="4">CGMCC 1.12827</strain>
    </source>
</reference>
<dbReference type="Pfam" id="PF14219">
    <property type="entry name" value="DUF4328"/>
    <property type="match status" value="1"/>
</dbReference>
<sequence length="320" mass="35757">MLPDGTFGMSATSGGAPGQGQPPLVYGRAAPYSPHSYAADPRPYASGPPPRTAFRRQAFRWVASRPPEAMPAPREQPRTRDPRIPRYRFIPQWGLPIVPVTAGADTRRSAHEVVSGWLSWLLPLQTALLVGAGVTQLWIYILLAINRSHPISAANGAAALALNWLFGTLSVIGMVALGATLIVWLREERRRRYRRHGLRDPRPWWQLVVGVAVPVVNLVWPAAFFHELVAQADDDPTPVRTRTLLRRWWLGWVLVNLAVYVTVLMRIVSSSVQWQANAMLLLVLCDFAGAAFTMATWWMWRNVIEPSSDRVPATRWVPAT</sequence>
<dbReference type="EMBL" id="BMGC01000034">
    <property type="protein sequence ID" value="GGB43268.1"/>
    <property type="molecule type" value="Genomic_DNA"/>
</dbReference>
<evidence type="ECO:0000259" key="3">
    <source>
        <dbReference type="Pfam" id="PF14219"/>
    </source>
</evidence>
<keyword evidence="2" id="KW-0472">Membrane</keyword>
<dbReference type="AlphaFoldDB" id="A0A916TFG3"/>
<evidence type="ECO:0000256" key="1">
    <source>
        <dbReference type="SAM" id="MobiDB-lite"/>
    </source>
</evidence>
<name>A0A916TFG3_9ACTN</name>
<reference evidence="4" key="2">
    <citation type="submission" date="2020-09" db="EMBL/GenBank/DDBJ databases">
        <authorList>
            <person name="Sun Q."/>
            <person name="Zhou Y."/>
        </authorList>
    </citation>
    <scope>NUCLEOTIDE SEQUENCE</scope>
    <source>
        <strain evidence="4">CGMCC 1.12827</strain>
    </source>
</reference>
<dbReference type="RefSeq" id="WP_188587930.1">
    <property type="nucleotide sequence ID" value="NZ_BMGC01000034.1"/>
</dbReference>
<dbReference type="Proteomes" id="UP000621454">
    <property type="component" value="Unassembled WGS sequence"/>
</dbReference>
<keyword evidence="5" id="KW-1185">Reference proteome</keyword>
<evidence type="ECO:0000313" key="4">
    <source>
        <dbReference type="EMBL" id="GGB43268.1"/>
    </source>
</evidence>
<feature type="transmembrane region" description="Helical" evidence="2">
    <location>
        <begin position="280"/>
        <end position="300"/>
    </location>
</feature>
<feature type="domain" description="DUF4328" evidence="3">
    <location>
        <begin position="151"/>
        <end position="301"/>
    </location>
</feature>
<feature type="transmembrane region" description="Helical" evidence="2">
    <location>
        <begin position="204"/>
        <end position="229"/>
    </location>
</feature>
<comment type="caution">
    <text evidence="4">The sequence shown here is derived from an EMBL/GenBank/DDBJ whole genome shotgun (WGS) entry which is preliminary data.</text>
</comment>